<evidence type="ECO:0000256" key="4">
    <source>
        <dbReference type="ARBA" id="ARBA00022912"/>
    </source>
</evidence>
<evidence type="ECO:0000259" key="5">
    <source>
        <dbReference type="SMART" id="SM00226"/>
    </source>
</evidence>
<sequence>MSENTMDLTIEKLITKDNPYKVCFVCLGNICRSPTAEGIFQYLVDERGLSDFFEIDSAGTSAYHVGESANSNSQRTAKKHGVALHSKARQFRASDLDSFDLILAMDDSNYANIMRLASDKHEDKVGRMRDYDSKPGDGQVPDPYAGGIDGFENVFQIVKRSCEELLNELEEHIQQS</sequence>
<dbReference type="PRINTS" id="PR00719">
    <property type="entry name" value="LMWPTPASE"/>
</dbReference>
<dbReference type="Pfam" id="PF01451">
    <property type="entry name" value="LMWPc"/>
    <property type="match status" value="1"/>
</dbReference>
<protein>
    <recommendedName>
        <fullName evidence="2">protein-tyrosine-phosphatase</fullName>
        <ecNumber evidence="2">3.1.3.48</ecNumber>
    </recommendedName>
</protein>
<dbReference type="Proteomes" id="UP001207337">
    <property type="component" value="Unassembled WGS sequence"/>
</dbReference>
<dbReference type="InterPro" id="IPR017867">
    <property type="entry name" value="Tyr_phospatase_low_mol_wt"/>
</dbReference>
<dbReference type="CDD" id="cd16343">
    <property type="entry name" value="LMWPTP"/>
    <property type="match status" value="1"/>
</dbReference>
<proteinExistence type="inferred from homology"/>
<dbReference type="Gene3D" id="3.40.50.2300">
    <property type="match status" value="1"/>
</dbReference>
<evidence type="ECO:0000313" key="6">
    <source>
        <dbReference type="EMBL" id="MCW9713521.1"/>
    </source>
</evidence>
<dbReference type="SUPFAM" id="SSF52788">
    <property type="entry name" value="Phosphotyrosine protein phosphatases I"/>
    <property type="match status" value="1"/>
</dbReference>
<dbReference type="InterPro" id="IPR023485">
    <property type="entry name" value="Ptyr_pPase"/>
</dbReference>
<reference evidence="6 7" key="1">
    <citation type="submission" date="2021-11" db="EMBL/GenBank/DDBJ databases">
        <title>Aliifidinibius sp. nov., a new bacterium isolated from saline soil.</title>
        <authorList>
            <person name="Galisteo C."/>
            <person name="De La Haba R."/>
            <person name="Sanchez-Porro C."/>
            <person name="Ventosa A."/>
        </authorList>
    </citation>
    <scope>NUCLEOTIDE SEQUENCE [LARGE SCALE GENOMIC DNA]</scope>
    <source>
        <strain evidence="6 7">KACC 190600</strain>
    </source>
</reference>
<keyword evidence="4" id="KW-0904">Protein phosphatase</keyword>
<evidence type="ECO:0000256" key="1">
    <source>
        <dbReference type="ARBA" id="ARBA00011063"/>
    </source>
</evidence>
<dbReference type="PANTHER" id="PTHR11717:SF7">
    <property type="entry name" value="LOW MOLECULAR WEIGHT PHOSPHOTYROSINE PROTEIN PHOSPHATASE"/>
    <property type="match status" value="1"/>
</dbReference>
<dbReference type="SMART" id="SM00226">
    <property type="entry name" value="LMWPc"/>
    <property type="match status" value="1"/>
</dbReference>
<feature type="domain" description="Phosphotyrosine protein phosphatase I" evidence="5">
    <location>
        <begin position="20"/>
        <end position="168"/>
    </location>
</feature>
<gene>
    <name evidence="6" type="ORF">LQ318_11470</name>
</gene>
<evidence type="ECO:0000256" key="3">
    <source>
        <dbReference type="ARBA" id="ARBA00022801"/>
    </source>
</evidence>
<name>A0ABT3Q0G1_9BACT</name>
<organism evidence="6 7">
    <name type="scientific">Fodinibius salicampi</name>
    <dbReference type="NCBI Taxonomy" id="1920655"/>
    <lineage>
        <taxon>Bacteria</taxon>
        <taxon>Pseudomonadati</taxon>
        <taxon>Balneolota</taxon>
        <taxon>Balneolia</taxon>
        <taxon>Balneolales</taxon>
        <taxon>Balneolaceae</taxon>
        <taxon>Fodinibius</taxon>
    </lineage>
</organism>
<keyword evidence="7" id="KW-1185">Reference proteome</keyword>
<dbReference type="EC" id="3.1.3.48" evidence="2"/>
<dbReference type="RefSeq" id="WP_265790275.1">
    <property type="nucleotide sequence ID" value="NZ_BAABRS010000003.1"/>
</dbReference>
<dbReference type="InterPro" id="IPR050438">
    <property type="entry name" value="LMW_PTPase"/>
</dbReference>
<keyword evidence="3" id="KW-0378">Hydrolase</keyword>
<dbReference type="InterPro" id="IPR036196">
    <property type="entry name" value="Ptyr_pPase_sf"/>
</dbReference>
<dbReference type="EMBL" id="JAJNDC010000003">
    <property type="protein sequence ID" value="MCW9713521.1"/>
    <property type="molecule type" value="Genomic_DNA"/>
</dbReference>
<accession>A0ABT3Q0G1</accession>
<evidence type="ECO:0000313" key="7">
    <source>
        <dbReference type="Proteomes" id="UP001207337"/>
    </source>
</evidence>
<evidence type="ECO:0000256" key="2">
    <source>
        <dbReference type="ARBA" id="ARBA00013064"/>
    </source>
</evidence>
<dbReference type="PANTHER" id="PTHR11717">
    <property type="entry name" value="LOW MOLECULAR WEIGHT PROTEIN TYROSINE PHOSPHATASE"/>
    <property type="match status" value="1"/>
</dbReference>
<comment type="caution">
    <text evidence="6">The sequence shown here is derived from an EMBL/GenBank/DDBJ whole genome shotgun (WGS) entry which is preliminary data.</text>
</comment>
<comment type="similarity">
    <text evidence="1">Belongs to the low molecular weight phosphotyrosine protein phosphatase family.</text>
</comment>